<organism evidence="1 2">
    <name type="scientific">Aromia moschata</name>
    <dbReference type="NCBI Taxonomy" id="1265417"/>
    <lineage>
        <taxon>Eukaryota</taxon>
        <taxon>Metazoa</taxon>
        <taxon>Ecdysozoa</taxon>
        <taxon>Arthropoda</taxon>
        <taxon>Hexapoda</taxon>
        <taxon>Insecta</taxon>
        <taxon>Pterygota</taxon>
        <taxon>Neoptera</taxon>
        <taxon>Endopterygota</taxon>
        <taxon>Coleoptera</taxon>
        <taxon>Polyphaga</taxon>
        <taxon>Cucujiformia</taxon>
        <taxon>Chrysomeloidea</taxon>
        <taxon>Cerambycidae</taxon>
        <taxon>Cerambycinae</taxon>
        <taxon>Callichromatini</taxon>
        <taxon>Aromia</taxon>
    </lineage>
</organism>
<proteinExistence type="predicted"/>
<accession>A0AAV8Y9K7</accession>
<keyword evidence="2" id="KW-1185">Reference proteome</keyword>
<comment type="caution">
    <text evidence="1">The sequence shown here is derived from an EMBL/GenBank/DDBJ whole genome shotgun (WGS) entry which is preliminary data.</text>
</comment>
<evidence type="ECO:0008006" key="3">
    <source>
        <dbReference type="Google" id="ProtNLM"/>
    </source>
</evidence>
<gene>
    <name evidence="1" type="ORF">NQ318_008465</name>
</gene>
<protein>
    <recommendedName>
        <fullName evidence="3">DDE Tnp4 domain-containing protein</fullName>
    </recommendedName>
</protein>
<sequence>MAVLPRSTFVVRISRGTVGKEGTSSSDSECSEYSSTSSLKNILGWKGNYIDIKMFVSDLIKSHEVLSRYKWKRKCHSRESYISNDMSTAHRIITKVVNLNSLVVIEHAFGLLKHRFRRLKFFENDNLEFIVKCVIACTVLHNVCLKFNDLAEYDPEEDNDA</sequence>
<name>A0AAV8Y9K7_9CUCU</name>
<evidence type="ECO:0000313" key="2">
    <source>
        <dbReference type="Proteomes" id="UP001162162"/>
    </source>
</evidence>
<dbReference type="Proteomes" id="UP001162162">
    <property type="component" value="Unassembled WGS sequence"/>
</dbReference>
<evidence type="ECO:0000313" key="1">
    <source>
        <dbReference type="EMBL" id="KAJ8948112.1"/>
    </source>
</evidence>
<dbReference type="EMBL" id="JAPWTK010000144">
    <property type="protein sequence ID" value="KAJ8948112.1"/>
    <property type="molecule type" value="Genomic_DNA"/>
</dbReference>
<dbReference type="AlphaFoldDB" id="A0AAV8Y9K7"/>
<reference evidence="1" key="1">
    <citation type="journal article" date="2023" name="Insect Mol. Biol.">
        <title>Genome sequencing provides insights into the evolution of gene families encoding plant cell wall-degrading enzymes in longhorned beetles.</title>
        <authorList>
            <person name="Shin N.R."/>
            <person name="Okamura Y."/>
            <person name="Kirsch R."/>
            <person name="Pauchet Y."/>
        </authorList>
    </citation>
    <scope>NUCLEOTIDE SEQUENCE</scope>
    <source>
        <strain evidence="1">AMC_N1</strain>
    </source>
</reference>